<dbReference type="PANTHER" id="PTHR40129:SF2">
    <property type="entry name" value="KETOPANTOATE REDUCTASE N-TERMINAL DOMAIN-CONTAINING PROTEIN"/>
    <property type="match status" value="1"/>
</dbReference>
<organism evidence="1 2">
    <name type="scientific">Apiosordaria backusii</name>
    <dbReference type="NCBI Taxonomy" id="314023"/>
    <lineage>
        <taxon>Eukaryota</taxon>
        <taxon>Fungi</taxon>
        <taxon>Dikarya</taxon>
        <taxon>Ascomycota</taxon>
        <taxon>Pezizomycotina</taxon>
        <taxon>Sordariomycetes</taxon>
        <taxon>Sordariomycetidae</taxon>
        <taxon>Sordariales</taxon>
        <taxon>Lasiosphaeriaceae</taxon>
        <taxon>Apiosordaria</taxon>
    </lineage>
</organism>
<dbReference type="Proteomes" id="UP001172159">
    <property type="component" value="Unassembled WGS sequence"/>
</dbReference>
<dbReference type="InterPro" id="IPR036291">
    <property type="entry name" value="NAD(P)-bd_dom_sf"/>
</dbReference>
<protein>
    <recommendedName>
        <fullName evidence="3">NAD(P)-binding domain-containing protein</fullName>
    </recommendedName>
</protein>
<sequence>MEHLTLLILGAGWTSNFLIPLLQSSSIPFAATTTSGRTVSGVPTIPFKFDPANTPEEDLRTAISSLPAAKYILITFPLTGKGPSKALIELYNATHQSRSSSSSSSQEARFIQLGSTGIWGAGRTLAAPEDKQKVEKELAEKRGGDPWMDRHSPINSSNPRAIAEIELLSLGGMVLNLSGLWGGERQPQNWIPRVAATKEAVRGKTSLHLIHGEDIARAVVAIVTDDEEGDRWESGGGRGQRWMLTDGFVYDWWALLAGWAEDKKEGKVREQGGWVRELMEEEGVRALPRGMERLGRCYDSREFWRVWGVMPLRAGVLGEEGR</sequence>
<evidence type="ECO:0008006" key="3">
    <source>
        <dbReference type="Google" id="ProtNLM"/>
    </source>
</evidence>
<dbReference type="EMBL" id="JAUKTV010000029">
    <property type="protein sequence ID" value="KAK0701391.1"/>
    <property type="molecule type" value="Genomic_DNA"/>
</dbReference>
<dbReference type="AlphaFoldDB" id="A0AA40DHC0"/>
<comment type="caution">
    <text evidence="1">The sequence shown here is derived from an EMBL/GenBank/DDBJ whole genome shotgun (WGS) entry which is preliminary data.</text>
</comment>
<dbReference type="PANTHER" id="PTHR40129">
    <property type="entry name" value="KETOPANTOATE REDUCTASE N-TERMINAL DOMAIN-CONTAINING PROTEIN"/>
    <property type="match status" value="1"/>
</dbReference>
<dbReference type="SUPFAM" id="SSF51735">
    <property type="entry name" value="NAD(P)-binding Rossmann-fold domains"/>
    <property type="match status" value="1"/>
</dbReference>
<dbReference type="Gene3D" id="3.40.50.720">
    <property type="entry name" value="NAD(P)-binding Rossmann-like Domain"/>
    <property type="match status" value="1"/>
</dbReference>
<name>A0AA40DHC0_9PEZI</name>
<accession>A0AA40DHC0</accession>
<keyword evidence="2" id="KW-1185">Reference proteome</keyword>
<gene>
    <name evidence="1" type="ORF">B0T21DRAFT_379087</name>
</gene>
<reference evidence="1" key="1">
    <citation type="submission" date="2023-06" db="EMBL/GenBank/DDBJ databases">
        <title>Genome-scale phylogeny and comparative genomics of the fungal order Sordariales.</title>
        <authorList>
            <consortium name="Lawrence Berkeley National Laboratory"/>
            <person name="Hensen N."/>
            <person name="Bonometti L."/>
            <person name="Westerberg I."/>
            <person name="Brannstrom I.O."/>
            <person name="Guillou S."/>
            <person name="Cros-Aarteil S."/>
            <person name="Calhoun S."/>
            <person name="Haridas S."/>
            <person name="Kuo A."/>
            <person name="Mondo S."/>
            <person name="Pangilinan J."/>
            <person name="Riley R."/>
            <person name="Labutti K."/>
            <person name="Andreopoulos B."/>
            <person name="Lipzen A."/>
            <person name="Chen C."/>
            <person name="Yanf M."/>
            <person name="Daum C."/>
            <person name="Ng V."/>
            <person name="Clum A."/>
            <person name="Steindorff A."/>
            <person name="Ohm R."/>
            <person name="Martin F."/>
            <person name="Silar P."/>
            <person name="Natvig D."/>
            <person name="Lalanne C."/>
            <person name="Gautier V."/>
            <person name="Ament-Velasquez S.L."/>
            <person name="Kruys A."/>
            <person name="Hutchinson M.I."/>
            <person name="Powell A.J."/>
            <person name="Barry K."/>
            <person name="Miller A.N."/>
            <person name="Grigoriev I.V."/>
            <person name="Debuchy R."/>
            <person name="Gladieux P."/>
            <person name="Thoren M.H."/>
            <person name="Johannesson H."/>
        </authorList>
    </citation>
    <scope>NUCLEOTIDE SEQUENCE</scope>
    <source>
        <strain evidence="1">CBS 540.89</strain>
    </source>
</reference>
<evidence type="ECO:0000313" key="2">
    <source>
        <dbReference type="Proteomes" id="UP001172159"/>
    </source>
</evidence>
<proteinExistence type="predicted"/>
<evidence type="ECO:0000313" key="1">
    <source>
        <dbReference type="EMBL" id="KAK0701391.1"/>
    </source>
</evidence>